<gene>
    <name evidence="2" type="ORF">UFOVP537_16</name>
</gene>
<evidence type="ECO:0000256" key="1">
    <source>
        <dbReference type="SAM" id="MobiDB-lite"/>
    </source>
</evidence>
<evidence type="ECO:0000313" key="2">
    <source>
        <dbReference type="EMBL" id="CAB4148649.1"/>
    </source>
</evidence>
<sequence>MAQKKKRKITRRVGKFQHDKIMSRLDCYAISVREYYLSLRRAGFPVDQALGIINDRNSYPEWLIPESPDFNPVNPDHDPYDDEDDN</sequence>
<proteinExistence type="predicted"/>
<feature type="region of interest" description="Disordered" evidence="1">
    <location>
        <begin position="64"/>
        <end position="86"/>
    </location>
</feature>
<dbReference type="EMBL" id="LR796503">
    <property type="protein sequence ID" value="CAB4148649.1"/>
    <property type="molecule type" value="Genomic_DNA"/>
</dbReference>
<organism evidence="2">
    <name type="scientific">uncultured Caudovirales phage</name>
    <dbReference type="NCBI Taxonomy" id="2100421"/>
    <lineage>
        <taxon>Viruses</taxon>
        <taxon>Duplodnaviria</taxon>
        <taxon>Heunggongvirae</taxon>
        <taxon>Uroviricota</taxon>
        <taxon>Caudoviricetes</taxon>
        <taxon>Peduoviridae</taxon>
        <taxon>Maltschvirus</taxon>
        <taxon>Maltschvirus maltsch</taxon>
    </lineage>
</organism>
<reference evidence="2" key="1">
    <citation type="submission" date="2020-04" db="EMBL/GenBank/DDBJ databases">
        <authorList>
            <person name="Chiriac C."/>
            <person name="Salcher M."/>
            <person name="Ghai R."/>
            <person name="Kavagutti S V."/>
        </authorList>
    </citation>
    <scope>NUCLEOTIDE SEQUENCE</scope>
</reference>
<protein>
    <submittedName>
        <fullName evidence="2">Uncharacterized protein</fullName>
    </submittedName>
</protein>
<name>A0A6J5MY15_9CAUD</name>
<accession>A0A6J5MY15</accession>